<evidence type="ECO:0000256" key="2">
    <source>
        <dbReference type="ARBA" id="ARBA00008079"/>
    </source>
</evidence>
<dbReference type="EMBL" id="CP073910">
    <property type="protein sequence ID" value="QUT07729.1"/>
    <property type="molecule type" value="Genomic_DNA"/>
</dbReference>
<evidence type="ECO:0000256" key="3">
    <source>
        <dbReference type="ARBA" id="ARBA00011700"/>
    </source>
</evidence>
<dbReference type="Pfam" id="PF03626">
    <property type="entry name" value="COX4_pro"/>
    <property type="match status" value="1"/>
</dbReference>
<evidence type="ECO:0000256" key="4">
    <source>
        <dbReference type="ARBA" id="ARBA00014689"/>
    </source>
</evidence>
<accession>A0A975KB85</accession>
<dbReference type="PANTHER" id="PTHR36835:SF1">
    <property type="entry name" value="CYTOCHROME BO(3) UBIQUINOL OXIDASE SUBUNIT 4"/>
    <property type="match status" value="1"/>
</dbReference>
<evidence type="ECO:0000256" key="12">
    <source>
        <dbReference type="ARBA" id="ARBA00025694"/>
    </source>
</evidence>
<dbReference type="NCBIfam" id="TIGR02847">
    <property type="entry name" value="CyoD"/>
    <property type="match status" value="1"/>
</dbReference>
<evidence type="ECO:0000256" key="17">
    <source>
        <dbReference type="SAM" id="MobiDB-lite"/>
    </source>
</evidence>
<dbReference type="GO" id="GO:0009486">
    <property type="term" value="F:cytochrome bo3 ubiquinol oxidase activity"/>
    <property type="evidence" value="ECO:0007669"/>
    <property type="project" value="InterPro"/>
</dbReference>
<gene>
    <name evidence="19" type="primary">cyoD</name>
    <name evidence="19" type="ORF">KFK14_10290</name>
</gene>
<keyword evidence="10" id="KW-0560">Oxidoreductase</keyword>
<dbReference type="GO" id="GO:0019646">
    <property type="term" value="P:aerobic electron transport chain"/>
    <property type="evidence" value="ECO:0007669"/>
    <property type="project" value="TreeGrafter"/>
</dbReference>
<dbReference type="AlphaFoldDB" id="A0A975KB85"/>
<dbReference type="RefSeq" id="WP_212610716.1">
    <property type="nucleotide sequence ID" value="NZ_CP073910.1"/>
</dbReference>
<evidence type="ECO:0000256" key="10">
    <source>
        <dbReference type="ARBA" id="ARBA00023002"/>
    </source>
</evidence>
<keyword evidence="6" id="KW-1003">Cell membrane</keyword>
<evidence type="ECO:0000256" key="13">
    <source>
        <dbReference type="ARBA" id="ARBA00030071"/>
    </source>
</evidence>
<evidence type="ECO:0000256" key="5">
    <source>
        <dbReference type="ARBA" id="ARBA00022448"/>
    </source>
</evidence>
<evidence type="ECO:0000256" key="15">
    <source>
        <dbReference type="ARBA" id="ARBA00031887"/>
    </source>
</evidence>
<dbReference type="GO" id="GO:0009319">
    <property type="term" value="C:cytochrome o ubiquinol oxidase complex"/>
    <property type="evidence" value="ECO:0007669"/>
    <property type="project" value="TreeGrafter"/>
</dbReference>
<feature type="transmembrane region" description="Helical" evidence="18">
    <location>
        <begin position="93"/>
        <end position="115"/>
    </location>
</feature>
<comment type="similarity">
    <text evidence="2">Belongs to the cytochrome c oxidase bacterial subunit 4 family.</text>
</comment>
<comment type="subcellular location">
    <subcellularLocation>
        <location evidence="1">Cell membrane</location>
        <topology evidence="1">Multi-pass membrane protein</topology>
    </subcellularLocation>
</comment>
<proteinExistence type="inferred from homology"/>
<protein>
    <recommendedName>
        <fullName evidence="4">Cytochrome bo(3) ubiquinol oxidase subunit 4</fullName>
    </recommendedName>
    <alternativeName>
        <fullName evidence="16">Cytochrome o ubiquinol oxidase subunit 4</fullName>
    </alternativeName>
    <alternativeName>
        <fullName evidence="13">Oxidase bo(3) subunit 4</fullName>
    </alternativeName>
    <alternativeName>
        <fullName evidence="14">Ubiquinol oxidase polypeptide IV</fullName>
    </alternativeName>
    <alternativeName>
        <fullName evidence="15">Ubiquinol oxidase subunit 4</fullName>
    </alternativeName>
</protein>
<dbReference type="InterPro" id="IPR014210">
    <property type="entry name" value="Cyt_o_ubiqinol_oxidase_su4"/>
</dbReference>
<evidence type="ECO:0000256" key="18">
    <source>
        <dbReference type="SAM" id="Phobius"/>
    </source>
</evidence>
<sequence>MSAEQHARHDHGHDHGHDHHDDGHAHGTMGGYMIGFGLSVILTAIPFWLVMTGALGNAQLTGFVIMAFAVVQIVVHMIYFLHMSARSESGWTMMALIFTIVIVVITLSGSMWVMYHLNHNMMPVSAHDMSQMP</sequence>
<dbReference type="KEGG" id="spph:KFK14_10290"/>
<evidence type="ECO:0000313" key="20">
    <source>
        <dbReference type="Proteomes" id="UP000681425"/>
    </source>
</evidence>
<keyword evidence="20" id="KW-1185">Reference proteome</keyword>
<feature type="transmembrane region" description="Helical" evidence="18">
    <location>
        <begin position="63"/>
        <end position="81"/>
    </location>
</feature>
<dbReference type="GO" id="GO:0005886">
    <property type="term" value="C:plasma membrane"/>
    <property type="evidence" value="ECO:0007669"/>
    <property type="project" value="UniProtKB-SubCell"/>
</dbReference>
<organism evidence="19 20">
    <name type="scientific">Sphingobium phenoxybenzoativorans</name>
    <dbReference type="NCBI Taxonomy" id="1592790"/>
    <lineage>
        <taxon>Bacteria</taxon>
        <taxon>Pseudomonadati</taxon>
        <taxon>Pseudomonadota</taxon>
        <taxon>Alphaproteobacteria</taxon>
        <taxon>Sphingomonadales</taxon>
        <taxon>Sphingomonadaceae</taxon>
        <taxon>Sphingobium</taxon>
    </lineage>
</organism>
<reference evidence="19" key="1">
    <citation type="submission" date="2021-04" db="EMBL/GenBank/DDBJ databases">
        <title>Isolation of p-tert-butylphenol degrading bacteria Sphingobium phenoxybenzoativorans Tas13 from active sludge.</title>
        <authorList>
            <person name="Li Y."/>
        </authorList>
    </citation>
    <scope>NUCLEOTIDE SEQUENCE</scope>
    <source>
        <strain evidence="19">Tas13</strain>
    </source>
</reference>
<evidence type="ECO:0000256" key="11">
    <source>
        <dbReference type="ARBA" id="ARBA00023136"/>
    </source>
</evidence>
<dbReference type="GO" id="GO:0015078">
    <property type="term" value="F:proton transmembrane transporter activity"/>
    <property type="evidence" value="ECO:0007669"/>
    <property type="project" value="TreeGrafter"/>
</dbReference>
<evidence type="ECO:0000256" key="14">
    <source>
        <dbReference type="ARBA" id="ARBA00030211"/>
    </source>
</evidence>
<keyword evidence="8" id="KW-0249">Electron transport</keyword>
<evidence type="ECO:0000256" key="9">
    <source>
        <dbReference type="ARBA" id="ARBA00022989"/>
    </source>
</evidence>
<evidence type="ECO:0000256" key="16">
    <source>
        <dbReference type="ARBA" id="ARBA00032185"/>
    </source>
</evidence>
<keyword evidence="11 18" id="KW-0472">Membrane</keyword>
<evidence type="ECO:0000256" key="6">
    <source>
        <dbReference type="ARBA" id="ARBA00022475"/>
    </source>
</evidence>
<dbReference type="GO" id="GO:0015990">
    <property type="term" value="P:electron transport coupled proton transport"/>
    <property type="evidence" value="ECO:0007669"/>
    <property type="project" value="InterPro"/>
</dbReference>
<keyword evidence="5" id="KW-0813">Transport</keyword>
<keyword evidence="9 18" id="KW-1133">Transmembrane helix</keyword>
<keyword evidence="7 18" id="KW-0812">Transmembrane</keyword>
<dbReference type="PANTHER" id="PTHR36835">
    <property type="entry name" value="CYTOCHROME BO(3) UBIQUINOL OXIDASE SUBUNIT 4"/>
    <property type="match status" value="1"/>
</dbReference>
<evidence type="ECO:0000256" key="1">
    <source>
        <dbReference type="ARBA" id="ARBA00004651"/>
    </source>
</evidence>
<comment type="subunit">
    <text evidence="3">Heterooctamer of two A chains, two B chains, two C chains and two D chains.</text>
</comment>
<evidence type="ECO:0000256" key="7">
    <source>
        <dbReference type="ARBA" id="ARBA00022692"/>
    </source>
</evidence>
<comment type="function">
    <text evidence="12">Cytochrome bo(3) ubiquinol terminal oxidase is the component of the aerobic respiratory chain of E.coli that predominates when cells are grown at high aeration. Has proton pump activity across the membrane in addition to electron transfer, pumping 2 protons/electron.</text>
</comment>
<evidence type="ECO:0000256" key="8">
    <source>
        <dbReference type="ARBA" id="ARBA00022982"/>
    </source>
</evidence>
<dbReference type="Proteomes" id="UP000681425">
    <property type="component" value="Chromosome"/>
</dbReference>
<evidence type="ECO:0000313" key="19">
    <source>
        <dbReference type="EMBL" id="QUT07729.1"/>
    </source>
</evidence>
<feature type="transmembrane region" description="Helical" evidence="18">
    <location>
        <begin position="32"/>
        <end position="51"/>
    </location>
</feature>
<feature type="region of interest" description="Disordered" evidence="17">
    <location>
        <begin position="1"/>
        <end position="23"/>
    </location>
</feature>
<dbReference type="InterPro" id="IPR005171">
    <property type="entry name" value="Cyt_c_oxidase_su4_prok"/>
</dbReference>
<dbReference type="InterPro" id="IPR050968">
    <property type="entry name" value="Cytochrome_c_oxidase_bac_sub4"/>
</dbReference>
<name>A0A975KB85_9SPHN</name>